<name>A0A8A7KHQ4_9FIRM</name>
<dbReference type="AlphaFoldDB" id="A0A8A7KHQ4"/>
<dbReference type="Proteomes" id="UP000665020">
    <property type="component" value="Chromosome"/>
</dbReference>
<evidence type="ECO:0000256" key="1">
    <source>
        <dbReference type="SAM" id="Phobius"/>
    </source>
</evidence>
<feature type="domain" description="FMN-binding" evidence="2">
    <location>
        <begin position="61"/>
        <end position="132"/>
    </location>
</feature>
<dbReference type="RefSeq" id="WP_125991355.1">
    <property type="nucleotide sequence ID" value="NZ_CP046640.1"/>
</dbReference>
<dbReference type="SMART" id="SM00900">
    <property type="entry name" value="FMN_bind"/>
    <property type="match status" value="1"/>
</dbReference>
<dbReference type="EMBL" id="CP046640">
    <property type="protein sequence ID" value="QTL99079.1"/>
    <property type="molecule type" value="Genomic_DNA"/>
</dbReference>
<sequence>MLSKKKVILLILGLIIIILGIKGVAYYNDLKTYQEQVNDITISQIDLSQIADGVYQGSYEVKWVAAEVKVIVKDNKIVDIELLKHKNGRGEAAEVIIPKVIEEQTLGVDVITGATSSSKVILKAIEEALSSN</sequence>
<evidence type="ECO:0000259" key="2">
    <source>
        <dbReference type="SMART" id="SM00900"/>
    </source>
</evidence>
<keyword evidence="4" id="KW-1185">Reference proteome</keyword>
<dbReference type="InterPro" id="IPR007329">
    <property type="entry name" value="FMN-bd"/>
</dbReference>
<dbReference type="Gene3D" id="3.90.1010.20">
    <property type="match status" value="1"/>
</dbReference>
<reference evidence="3" key="1">
    <citation type="submission" date="2019-12" db="EMBL/GenBank/DDBJ databases">
        <authorList>
            <person name="zhang j."/>
            <person name="sun C.M."/>
        </authorList>
    </citation>
    <scope>NUCLEOTIDE SEQUENCE</scope>
    <source>
        <strain evidence="3">NS-1</strain>
    </source>
</reference>
<gene>
    <name evidence="3" type="ORF">GM661_14485</name>
</gene>
<organism evidence="3 4">
    <name type="scientific">Iocasia fonsfrigidae</name>
    <dbReference type="NCBI Taxonomy" id="2682810"/>
    <lineage>
        <taxon>Bacteria</taxon>
        <taxon>Bacillati</taxon>
        <taxon>Bacillota</taxon>
        <taxon>Clostridia</taxon>
        <taxon>Halanaerobiales</taxon>
        <taxon>Halanaerobiaceae</taxon>
        <taxon>Iocasia</taxon>
    </lineage>
</organism>
<feature type="transmembrane region" description="Helical" evidence="1">
    <location>
        <begin position="7"/>
        <end position="27"/>
    </location>
</feature>
<evidence type="ECO:0000313" key="4">
    <source>
        <dbReference type="Proteomes" id="UP000665020"/>
    </source>
</evidence>
<evidence type="ECO:0000313" key="3">
    <source>
        <dbReference type="EMBL" id="QTL99079.1"/>
    </source>
</evidence>
<keyword evidence="1" id="KW-0812">Transmembrane</keyword>
<accession>A0A8A7KHQ4</accession>
<keyword evidence="1" id="KW-0472">Membrane</keyword>
<dbReference type="Pfam" id="PF04205">
    <property type="entry name" value="FMN_bind"/>
    <property type="match status" value="1"/>
</dbReference>
<dbReference type="GO" id="GO:0010181">
    <property type="term" value="F:FMN binding"/>
    <property type="evidence" value="ECO:0007669"/>
    <property type="project" value="InterPro"/>
</dbReference>
<proteinExistence type="predicted"/>
<dbReference type="KEGG" id="ifn:GM661_14485"/>
<protein>
    <submittedName>
        <fullName evidence="3">FMN-binding protein</fullName>
    </submittedName>
</protein>
<keyword evidence="1" id="KW-1133">Transmembrane helix</keyword>
<dbReference type="GO" id="GO:0016020">
    <property type="term" value="C:membrane"/>
    <property type="evidence" value="ECO:0007669"/>
    <property type="project" value="InterPro"/>
</dbReference>